<proteinExistence type="predicted"/>
<dbReference type="Pfam" id="PF13440">
    <property type="entry name" value="Polysacc_synt_3"/>
    <property type="match status" value="1"/>
</dbReference>
<feature type="transmembrane region" description="Helical" evidence="6">
    <location>
        <begin position="361"/>
        <end position="380"/>
    </location>
</feature>
<keyword evidence="5 6" id="KW-0472">Membrane</keyword>
<reference evidence="7" key="1">
    <citation type="submission" date="2019-11" db="EMBL/GenBank/DDBJ databases">
        <authorList>
            <person name="Feng L."/>
        </authorList>
    </citation>
    <scope>NUCLEOTIDE SEQUENCE</scope>
    <source>
        <strain evidence="7">BhanseniiLFYP23</strain>
    </source>
</reference>
<feature type="transmembrane region" description="Helical" evidence="6">
    <location>
        <begin position="217"/>
        <end position="234"/>
    </location>
</feature>
<feature type="transmembrane region" description="Helical" evidence="6">
    <location>
        <begin position="120"/>
        <end position="142"/>
    </location>
</feature>
<protein>
    <submittedName>
        <fullName evidence="7">Polysaccharide biosynthesis protein</fullName>
    </submittedName>
</protein>
<feature type="transmembrane region" description="Helical" evidence="6">
    <location>
        <begin position="260"/>
        <end position="282"/>
    </location>
</feature>
<feature type="transmembrane region" description="Helical" evidence="6">
    <location>
        <begin position="154"/>
        <end position="172"/>
    </location>
</feature>
<feature type="transmembrane region" description="Helical" evidence="6">
    <location>
        <begin position="44"/>
        <end position="70"/>
    </location>
</feature>
<comment type="subcellular location">
    <subcellularLocation>
        <location evidence="1">Cell membrane</location>
        <topology evidence="1">Multi-pass membrane protein</topology>
    </subcellularLocation>
</comment>
<feature type="transmembrane region" description="Helical" evidence="6">
    <location>
        <begin position="335"/>
        <end position="354"/>
    </location>
</feature>
<keyword evidence="3 6" id="KW-0812">Transmembrane</keyword>
<dbReference type="EMBL" id="CACRSY010000005">
    <property type="protein sequence ID" value="VYS79886.1"/>
    <property type="molecule type" value="Genomic_DNA"/>
</dbReference>
<dbReference type="PANTHER" id="PTHR30250:SF11">
    <property type="entry name" value="O-ANTIGEN TRANSPORTER-RELATED"/>
    <property type="match status" value="1"/>
</dbReference>
<feature type="transmembrane region" description="Helical" evidence="6">
    <location>
        <begin position="178"/>
        <end position="197"/>
    </location>
</feature>
<keyword evidence="4 6" id="KW-1133">Transmembrane helix</keyword>
<evidence type="ECO:0000256" key="2">
    <source>
        <dbReference type="ARBA" id="ARBA00022475"/>
    </source>
</evidence>
<evidence type="ECO:0000256" key="4">
    <source>
        <dbReference type="ARBA" id="ARBA00022989"/>
    </source>
</evidence>
<evidence type="ECO:0000256" key="3">
    <source>
        <dbReference type="ARBA" id="ARBA00022692"/>
    </source>
</evidence>
<sequence>MKNCKGVAGDSISLAFVKIITTVLGLATTRILCSFLSKSDYGTYSQVLLLVSSVSSITILGMSDGINYYYNNNKRDKKGQEYVSTIFFMQLIVSILGIIVITIIRPQLMIYFKNDNLKSLLVFVYILPLMQNLISMLQVLFISIGEAKKIAYRNFIISVSNLILFTIGSYYIRKVYILLLFTTALNGIQIIYFCIVLFRSGITFKMRDIKLGYTKSILKYCIPMAMFIMTNSLSRDLDKYVVSAFTNAETLAMYSNASRILPFDIIMISFVTVLTPVLTRILGEKQYIKAQKVYSSFLMISYLSTVILAAGIIPVASNAMCFLYSEKYVEGTSIFVIYIIIDIIRFMGLSLVLSATGNSAILMKISLVSLGANAILNVILFKIFGVIGPAIATLVVMLGAGMVTLKCSSKAMNSTILRVFNIKELLKKTMVIVMICMVEYILSRLVIKFFTNNFIILAICYGSYLMAALLIFKKSIIYYYKELNNI</sequence>
<evidence type="ECO:0000256" key="6">
    <source>
        <dbReference type="SAM" id="Phobius"/>
    </source>
</evidence>
<feature type="transmembrane region" description="Helical" evidence="6">
    <location>
        <begin position="12"/>
        <end position="32"/>
    </location>
</feature>
<dbReference type="InterPro" id="IPR050833">
    <property type="entry name" value="Poly_Biosynth_Transport"/>
</dbReference>
<dbReference type="RefSeq" id="WP_156341874.1">
    <property type="nucleotide sequence ID" value="NZ_CACRSY010000005.1"/>
</dbReference>
<organism evidence="7">
    <name type="scientific">Blautia hansenii</name>
    <name type="common">Ruminococcus hansenii</name>
    <dbReference type="NCBI Taxonomy" id="1322"/>
    <lineage>
        <taxon>Bacteria</taxon>
        <taxon>Bacillati</taxon>
        <taxon>Bacillota</taxon>
        <taxon>Clostridia</taxon>
        <taxon>Lachnospirales</taxon>
        <taxon>Lachnospiraceae</taxon>
        <taxon>Blautia</taxon>
    </lineage>
</organism>
<feature type="transmembrane region" description="Helical" evidence="6">
    <location>
        <begin position="294"/>
        <end position="315"/>
    </location>
</feature>
<evidence type="ECO:0000313" key="7">
    <source>
        <dbReference type="EMBL" id="VYS79886.1"/>
    </source>
</evidence>
<feature type="transmembrane region" description="Helical" evidence="6">
    <location>
        <begin position="454"/>
        <end position="472"/>
    </location>
</feature>
<name>A0A6N2RGB6_BLAHA</name>
<evidence type="ECO:0000256" key="1">
    <source>
        <dbReference type="ARBA" id="ARBA00004651"/>
    </source>
</evidence>
<dbReference type="PANTHER" id="PTHR30250">
    <property type="entry name" value="PST FAMILY PREDICTED COLANIC ACID TRANSPORTER"/>
    <property type="match status" value="1"/>
</dbReference>
<accession>A0A6N2RGB6</accession>
<evidence type="ECO:0000256" key="5">
    <source>
        <dbReference type="ARBA" id="ARBA00023136"/>
    </source>
</evidence>
<feature type="transmembrane region" description="Helical" evidence="6">
    <location>
        <begin position="425"/>
        <end position="442"/>
    </location>
</feature>
<keyword evidence="2" id="KW-1003">Cell membrane</keyword>
<feature type="transmembrane region" description="Helical" evidence="6">
    <location>
        <begin position="386"/>
        <end position="405"/>
    </location>
</feature>
<dbReference type="AlphaFoldDB" id="A0A6N2RGB6"/>
<gene>
    <name evidence="7" type="ORF">BHLFYP23_01610</name>
</gene>
<feature type="transmembrane region" description="Helical" evidence="6">
    <location>
        <begin position="82"/>
        <end position="104"/>
    </location>
</feature>
<dbReference type="GO" id="GO:0005886">
    <property type="term" value="C:plasma membrane"/>
    <property type="evidence" value="ECO:0007669"/>
    <property type="project" value="UniProtKB-SubCell"/>
</dbReference>